<evidence type="ECO:0000313" key="3">
    <source>
        <dbReference type="Proteomes" id="UP001530400"/>
    </source>
</evidence>
<dbReference type="EMBL" id="JALLPJ020000181">
    <property type="protein sequence ID" value="KAL3799527.1"/>
    <property type="molecule type" value="Genomic_DNA"/>
</dbReference>
<evidence type="ECO:0000256" key="1">
    <source>
        <dbReference type="SAM" id="MobiDB-lite"/>
    </source>
</evidence>
<dbReference type="Gene3D" id="2.160.20.160">
    <property type="match status" value="1"/>
</dbReference>
<feature type="compositionally biased region" description="Low complexity" evidence="1">
    <location>
        <begin position="202"/>
        <end position="218"/>
    </location>
</feature>
<organism evidence="2 3">
    <name type="scientific">Cyclotella atomus</name>
    <dbReference type="NCBI Taxonomy" id="382360"/>
    <lineage>
        <taxon>Eukaryota</taxon>
        <taxon>Sar</taxon>
        <taxon>Stramenopiles</taxon>
        <taxon>Ochrophyta</taxon>
        <taxon>Bacillariophyta</taxon>
        <taxon>Coscinodiscophyceae</taxon>
        <taxon>Thalassiosirophycidae</taxon>
        <taxon>Stephanodiscales</taxon>
        <taxon>Stephanodiscaceae</taxon>
        <taxon>Cyclotella</taxon>
    </lineage>
</organism>
<protein>
    <submittedName>
        <fullName evidence="2">Uncharacterized protein</fullName>
    </submittedName>
</protein>
<feature type="region of interest" description="Disordered" evidence="1">
    <location>
        <begin position="196"/>
        <end position="234"/>
    </location>
</feature>
<comment type="caution">
    <text evidence="2">The sequence shown here is derived from an EMBL/GenBank/DDBJ whole genome shotgun (WGS) entry which is preliminary data.</text>
</comment>
<dbReference type="Proteomes" id="UP001530400">
    <property type="component" value="Unassembled WGS sequence"/>
</dbReference>
<proteinExistence type="predicted"/>
<sequence length="5542" mass="605389">MGDNTLASVIQNATTFLQQIASLQPELNAAGDTPSALDGFFSVVSQLNDFGEGLSTYIDVVNQVQSLISSEIRPVIKHATYLSRSGCVDASETFTNFAYTLLSEAAVLPAGLALDDFSPCNYLHHLQQVIFATNVLDASVTYNSFVVVPESLNNALHEQFGDEVEINGPFLMDNFERISLRRLITFFGDLFTSLSSAPTPKPSISSAPSESSMPSSTPTINAGGRRLKSSQERSPAVIRGALMRAVRQSELNSHLRALQTSDEPLMVISLNDLISLTFDFNFGDGNKELLFGVKFSYDSGDSLAESTKNLLQKFMNETLGSSSDMPSHGGFSFVDHAAELASDLIESLVIDVTVDLDFAFGLDLNPIFDSSATSLIDRLPDPFIQINQFDIMGVIGVNEWSSNFDFSGLEFLVTEAKALLNISSTLSSSPIRITSPSELTALVNPPTESSDSIVFASSLDVDLPIFLIVDAVGLGGRIEYFDDNLLDPDFPAPTFSADILIEIAKIQSAAAMLRDSTAFLGSFKGLDEEIPVIQTTVNNLIAGNDRTIADLFDLTSWADSLEGTATASTTSPDMIAVSELLSKMRKALSSVMKPDLPSSQLPSVPDLNKFELPPVLANNNCNGNSKAISLDISKSSSGALEITICTILQFELEGELTADGLLAELDENISLELDAGFVLKGAFSTGIKVTVASLTATPTLELDPVLTQLYLQTDLSGSATLGLVTATVGGSASLLGQFSFGYCSSCNGTYPHDGYEQAGEGSSFYLKRLIGYDLDGRLGLSLESQSFMPSLDLGVGAELGISDGNVFDEIPPVIELPTAQSLIDSMKFSPESAVKMLRFVDSVIARATSHKAFNVNLPLLDTSIKNVIGVASIFTTALFKMFVMVQPFEDRPTKSISIKGGKITDIVPSTAEEVAAYNQDFELYVLREELTANPEAARAAEMRAQAAVEGGLCNIQIPAYTDSDTTDSYLNAIVSSVGGSNCSIRVCRAAGCNACVDNNGEGVCSPCPSSSDCDGLQNVLEYRFCDCDVIVTVDNFDKILFYTVPYNADETDQNEIKLIGIFSELTEGETLDTIDHYGISINSPVYHPVIPRFKTMSDLTARMSQVITDFTSIDTTITAVYRPSTAISYSSWIFGVKFEKAFEYGVSFNASLSLGDFSTISVEESHLVVGGSFLLSNEFGVILGPDAVDGLKMISEVVETNCTSADQNLDFDIILYHGNDDRIVHNISVATCLEGIPARVETIKNSTNAIISESDVSVSLVGTKTLVFAFNPYWSKAELLVPTKNIYGMTNGTQKKGGWHFANGATDLEVSLGLSGGATVSASVLDAVEVAASLDASIGGTIQFHSGRKGQLVELGDWFSNIKAMWNASDEFHEPGFATCSISVDGSFEASVELRDPFALDLPVSFAGSFAKPFELDLLNFTTVGIKRPEIKFDIDLPNIGDVKNLSFGDVVKLLKLGLEFLVGDPDEGHTVESCSGGLLGKEIFGKNIFTMKIPLLGFSACDFAGFLQVVVDGIDQLGNACTECDDPDARKSSFNVLGTKLSTLLQDAVGGTPSIVLNPTSDDIRSSLDVDLTLKWSFLEAIQLNIDLEGILEGLDIDEDLKNFAKGIIAFNGQGNIEVSGSVSFSFGVGLEYVKKTKSIVPYLRGITGVELAFSADADAEFQASIGPLSADVGVTATIDNYGEPLTISFGLNPNKNYYLSSNKSLSRSGFQRVSGIKALGKEIGVSVRGQLKAEIDAVFLRGLGDANLRIQISDINNVIQRKPGAVSLFYTVSIVEVPSIIDILLMDPRAIVDAVDNLFKLVNDLTLGRRGIITNFPVPFIGTAISKSLKAGSSDNFLEKARRTVKGALDQVLATYEVDDGESTAADLIANILTDLLGNRLGILLDDVSVTYFEHNGEVSLVPHDRYSNSLDVKSLMWEIPFGVDFTVELPPLNFDLGNKNFPVQIKLESSENPYLNLICSLKLGFGFDEKDGFFIYTYPHVDSSQQESEFFIKADFNLPVDSATAKLLYFLKLSFGDIDIAFGAGIFVDIDKANGMRKAAPSLLAHLQKTSENPNSVRYGRLTIDDFRNKVPSKKDLFIICAAAAAGVTVDDFRAELDIPIPGIEKVQPWIPKLNVGGDSEGHNVALQAIIKKEISSKRGRNRERFLLNPMDRRRLEASIPFNAHRGLRMLCANEVLNLDIDCPINTNNGEFACVRISDIRLDINTIKDLVEPILKKIVNPPTDDGYMDLICVPASYLDERIPGISDVSGRKISFLDIAEAILGKKANAHIVRLVLSIWRGLRTLAELFASANDDGILLANYCIFNPKKPRDCQGGVMDFLTNDGSRQLLELGTEMEEAFPSYDLSGHRITTVHTHYRRLAAACAAKFEKPKCDGKCTGCSGKIATAKCKARMLKCKGSTIGLSFPFMSNLPSLVGLFSGKDIELIEFRPPPFEVSDTYYTFLIHLAHQSNAINLRTFLQFFFDIEFVIPIFNTPPVYLVLAFGVGATLEIAVVLDTKGIREAVQEKNPLKALNSFALRDIIDGVDSPLLVVEASVVCSVEASAVIVVIGVSGGITIRFELDFFDPYPETSGGLIRPYEMLSLGTMPWDWFEIKLTITLELAFYVKIGLFLKLGFVTIEFVLFEFRLEYSIVLLSLRYQPPYPAPLGETDSSGELTLQESNQACETKGGSAGDETLQCWENNPAKANPKIREFKNVKKISGGGRNRRLSDSNTGNVSAEGRRRLSEPTFEFMCVESEVDFSGTQDIAINYEKCKIYSDTFEIGLTEAIGLGVIKYDSALLSSRVVMPSPIQDTLTTVVRDCNSEWTIEGHSNILVYGSEVRSACRIYATGSNEDAILTIDFGQGSCTSGHSVILDEGSVFINGNGPIVSVGSVFKDIIFAMSDCDDEVRITSTYTDASSIEVITYSGDDRIILGAADPATPSLETEIFANVIIDGSTGSGDELFIRDQGSSESKSVGVFPTMLTGIIGGVNRTVSYFAVEHMDLSLGTGDITFQIHFTPRELESFSLTTQGGDDLIEINNTQVAFLTLDTGAGEDNIFVNRTMGGITMSIDAGADNDIITIHNLFEGNATVFGRSGDDLLLLDARGLHFEYPSTMHMSKLDWNGGEGNDKVEMYFISEGTSNLNIVGDAVGQNQVVARCIDEICNILSRETFIANIHDPGVSETTIERINLDPTASLYSFELFLNGGNNTMYFDDTFCIMDVFGGDDEDSFYIGQMFNADRTADYGISTVDPITTTLTARGYLSNGCSHAVTIYSGTYDNSHAQTRDGRDTFDVLRNKCNLELDGQSGKDVFVVRSFIMDGSLEYPQLGNATLRGGEDVDVFYVASHNDPTREMPVYIVNNFVDIDGGTGWNNLTLFGTEQDDRYVIENGIVSSGSLSVDYRRIAYLAVAGEAGNDEITILNTNPDMLLSVYGGIGSDTFIITPTSISPVESKNVRGHRGIIEHTVVASNDEGYDGLLVKGVEANVMDNDGDFAWIYTVDQEGPHLMTEDGYGAFSFHLYPTTFPQADLYVNVFAPAERDTDARSYVLVNGGEVAVLYWVPGDMDPQTVQVTYNTDASPIEVSEMNLALELNVDLDVGRTKNHRLANGGLTNDRRFFNTDQYLLPVEIMLLPSVNNANAKSLVIKESSVGTTVAEGSNGFSSTYDVHLRPCSAEMLQSIQVEMSSTVPDQISISPDALAGSNFDNTDCMATVTVSAIDDNVEEGNHYTTILHSVRNSTSGNEIVLSNGTPLHAANVLVTIYDDDAPGVIIEETNDVTATAELNDAAKAAVGDLSYYQDEYTVRLTKQPNGTVQVILDSMEVASDVDSATTPTGRDFSARKQVLVNGEVSHSLYFTPDNWMHPVTVLVSAIDDAIEEGVDWLNFASRPSNLGKIQGPIFVDGGYSVDLPQMASPLMAPTESNSQEFNMPSTADFDLSADFVSEEKQVDVAIFNHRDANRIASEMTIIPDHILGSGMIRDLTFLGAPLIGGPFDGIIHDGLELLVFNFGDEDNVVYVNETTEAIHIINLDSTNEKSDDNVDVRDLSGHMLISGGRGVDKVTISSDQRTVHNIRALLMFDGGDDEDTDVLFVDNSGDNDRNDIINITRGVIEMESMKNLDFVTGSNVNPILPRQSYLVVLRNSTGGSFSFTLNDPITQRRIITNAIPFPPTASQIEYAIDMALLPDQKSCGKNGNSHCASTARAWQMGNSETFFIAFVGERLNDGVTLSLNSADLDNYYEEIFLNATNDAKMMSSDIAYTNIDDLIIHLGFQGNVVMNIRGTSANYTYVEALFGENDQVFISSDANEDHSTALEVDVLYGLLDYIRGGDLYIELNSGRHRLFVSDCFSELTKGVGTDGFVEITNSSITNLGDEFGDIFFSTSGGYWSDDFTLWFGTMDDQILVTSIPTHEDNTTRITTAVHAGKGHDTIHVVLSLDEHGDAALFIANGQEGDDVLDARNSTMHMILIGDGGDDTLHGALNENVLIGDYGQVIWVDQSGNTIARQGGGGYGDFTSKELRNIHLVESLYPPLFTRGVATNSFDSGSDTIHGNDWRDIIFGSGGAHDELHGYNSSDIIVGDFAVILIDAAADYLYGIYSIDSHNCTEGGGQNVIMGDGDHDIIIGGGHSIDVIDAGSGSDFASGDCVYMLFDFSDFHLRNVSSTSINVGGMDEMRMGPGDDIAIGGQNIDTIYAGDGMDILAGDNSEIVFYSSHLNTEGTPFNNNSTRTFSFWNIIHWVRSNCDKGFDVIYGGQGQGNYIIANDIQGTTVRTDIDFVYDDHGLILLEEEHVYRFYKADGCTRLFVPDFSDSVKLCTDSGEVTYNDNEEGYMHHSKKECCETHFWWRIGQCMSNEHIMYKSDSVKCDMKLEFDDWEAKFTAGGWRASGLYETLEDCCSAHFWFDIDNCMAISPNDAGFSFEFKLSDLKAPVSCQEADEIALGWEYVIDNVLGEYSYSNVTTIGCGSIWKNADTGMTECGGCLANLGYVGTTDAIFTEGESQPDSPWNEVDPDGIYHHAHHVLTRITIDIRIFSYECKDAVCFQNLLVRNINLLQTYMTEGKFNQDVYEWSRFRGPPIEQLWLAEIDKSSWVQTSSYNPFIISSSSQVGLKVTTPARCQVENVNWASDISVDALKSNLSNTTKAALYHLTTDNRVVAGWMAVEQSLSVQFTQFCGQALDGIQEPLQCSQNPSTFDFNIIIYLPFNAVTDELSSIMQGNLNNISSFQEGAYPISSCTLGNSDVYSFALYYPDWFKYRSCTNDGRQPQYMRDQPNGYLFVDLEDCCKRHFAWDPSCTIRNPSGIWYYPNYDESTCDKRDASGAGIYDAENYDKYVNKNQCCMEKFGYNVVNCCEQGDGECTMSGNILYLPDWSKHTCAERDAGLLLEWESNWVSSTMEECCNQFFEYDGKCGLDRDRLYYYPNQEISQCHQKSSSELEVWESLVFDSLHACCSEQFPHSITSCCEAGGGCDLSGITKWVPDWSNSHCYEKDTNLIDSFEEYWSHESLEACCNRYFRAERNCDRQRHLESLKIFAVGDHNVISTPVLSQKTTKKEVKEGKKNLRSAKGEV</sequence>
<name>A0ABD3QGP4_9STRA</name>
<accession>A0ABD3QGP4</accession>
<gene>
    <name evidence="2" type="ORF">ACHAWO_011027</name>
</gene>
<keyword evidence="3" id="KW-1185">Reference proteome</keyword>
<feature type="region of interest" description="Disordered" evidence="1">
    <location>
        <begin position="2704"/>
        <end position="2723"/>
    </location>
</feature>
<evidence type="ECO:0000313" key="2">
    <source>
        <dbReference type="EMBL" id="KAL3799527.1"/>
    </source>
</evidence>
<reference evidence="2 3" key="1">
    <citation type="submission" date="2024-10" db="EMBL/GenBank/DDBJ databases">
        <title>Updated reference genomes for cyclostephanoid diatoms.</title>
        <authorList>
            <person name="Roberts W.R."/>
            <person name="Alverson A.J."/>
        </authorList>
    </citation>
    <scope>NUCLEOTIDE SEQUENCE [LARGE SCALE GENOMIC DNA]</scope>
    <source>
        <strain evidence="2 3">AJA010-31</strain>
    </source>
</reference>